<feature type="non-terminal residue" evidence="3">
    <location>
        <position position="57"/>
    </location>
</feature>
<keyword evidence="2" id="KW-0732">Signal</keyword>
<gene>
    <name evidence="3" type="ORF">L914_14947</name>
</gene>
<feature type="signal peptide" evidence="2">
    <location>
        <begin position="1"/>
        <end position="19"/>
    </location>
</feature>
<dbReference type="EMBL" id="KI694830">
    <property type="protein sequence ID" value="ETM38842.1"/>
    <property type="molecule type" value="Genomic_DNA"/>
</dbReference>
<proteinExistence type="predicted"/>
<dbReference type="Proteomes" id="UP000054532">
    <property type="component" value="Unassembled WGS sequence"/>
</dbReference>
<sequence length="57" mass="5629">MKVYTTIVLAAMAMQVVLGGGGGGITFDNAGSYSPGGTENSADTYTQNGGKSGLNTP</sequence>
<evidence type="ECO:0000313" key="3">
    <source>
        <dbReference type="EMBL" id="ETM38842.1"/>
    </source>
</evidence>
<dbReference type="VEuPathDB" id="FungiDB:PPTG_04590"/>
<dbReference type="AlphaFoldDB" id="W2MR45"/>
<feature type="region of interest" description="Disordered" evidence="1">
    <location>
        <begin position="29"/>
        <end position="57"/>
    </location>
</feature>
<feature type="chain" id="PRO_5004820801" description="RxLR effector protein" evidence="2">
    <location>
        <begin position="20"/>
        <end position="57"/>
    </location>
</feature>
<protein>
    <recommendedName>
        <fullName evidence="4">RxLR effector protein</fullName>
    </recommendedName>
</protein>
<evidence type="ECO:0008006" key="4">
    <source>
        <dbReference type="Google" id="ProtNLM"/>
    </source>
</evidence>
<evidence type="ECO:0000256" key="2">
    <source>
        <dbReference type="SAM" id="SignalP"/>
    </source>
</evidence>
<accession>W2MR45</accession>
<organism evidence="3">
    <name type="scientific">Phytophthora nicotianae</name>
    <name type="common">Potato buckeye rot agent</name>
    <name type="synonym">Phytophthora parasitica</name>
    <dbReference type="NCBI Taxonomy" id="4792"/>
    <lineage>
        <taxon>Eukaryota</taxon>
        <taxon>Sar</taxon>
        <taxon>Stramenopiles</taxon>
        <taxon>Oomycota</taxon>
        <taxon>Peronosporomycetes</taxon>
        <taxon>Peronosporales</taxon>
        <taxon>Peronosporaceae</taxon>
        <taxon>Phytophthora</taxon>
    </lineage>
</organism>
<reference evidence="3" key="1">
    <citation type="submission" date="2013-11" db="EMBL/GenBank/DDBJ databases">
        <title>The Genome Sequence of Phytophthora parasitica IAC_01/95.</title>
        <authorList>
            <consortium name="The Broad Institute Genomics Platform"/>
            <person name="Russ C."/>
            <person name="Tyler B."/>
            <person name="Panabieres F."/>
            <person name="Shan W."/>
            <person name="Tripathy S."/>
            <person name="Grunwald N."/>
            <person name="Machado M."/>
            <person name="Johnson C.S."/>
            <person name="Arredondo F."/>
            <person name="Hong C."/>
            <person name="Coffey M."/>
            <person name="Young S.K."/>
            <person name="Zeng Q."/>
            <person name="Gargeya S."/>
            <person name="Fitzgerald M."/>
            <person name="Abouelleil A."/>
            <person name="Alvarado L."/>
            <person name="Chapman S.B."/>
            <person name="Gainer-Dewar J."/>
            <person name="Goldberg J."/>
            <person name="Griggs A."/>
            <person name="Gujja S."/>
            <person name="Hansen M."/>
            <person name="Howarth C."/>
            <person name="Imamovic A."/>
            <person name="Ireland A."/>
            <person name="Larimer J."/>
            <person name="McCowan C."/>
            <person name="Murphy C."/>
            <person name="Pearson M."/>
            <person name="Poon T.W."/>
            <person name="Priest M."/>
            <person name="Roberts A."/>
            <person name="Saif S."/>
            <person name="Shea T."/>
            <person name="Sykes S."/>
            <person name="Wortman J."/>
            <person name="Nusbaum C."/>
            <person name="Birren B."/>
        </authorList>
    </citation>
    <scope>NUCLEOTIDE SEQUENCE [LARGE SCALE GENOMIC DNA]</scope>
    <source>
        <strain evidence="3">IAC_01/95</strain>
    </source>
</reference>
<name>W2MR45_PHYNI</name>
<evidence type="ECO:0000256" key="1">
    <source>
        <dbReference type="SAM" id="MobiDB-lite"/>
    </source>
</evidence>